<gene>
    <name evidence="3 4" type="primary">rpsP</name>
    <name evidence="4" type="ORF">VST7929_00639</name>
</gene>
<accession>A0ABN8DRZ6</accession>
<dbReference type="Proteomes" id="UP000838672">
    <property type="component" value="Unassembled WGS sequence"/>
</dbReference>
<evidence type="ECO:0000256" key="1">
    <source>
        <dbReference type="ARBA" id="ARBA00022980"/>
    </source>
</evidence>
<dbReference type="Pfam" id="PF00886">
    <property type="entry name" value="Ribosomal_S16"/>
    <property type="match status" value="1"/>
</dbReference>
<keyword evidence="5" id="KW-1185">Reference proteome</keyword>
<dbReference type="PANTHER" id="PTHR12919:SF20">
    <property type="entry name" value="SMALL RIBOSOMAL SUBUNIT PROTEIN BS16M"/>
    <property type="match status" value="1"/>
</dbReference>
<evidence type="ECO:0000256" key="2">
    <source>
        <dbReference type="ARBA" id="ARBA00023274"/>
    </source>
</evidence>
<comment type="caution">
    <text evidence="4">The sequence shown here is derived from an EMBL/GenBank/DDBJ whole genome shotgun (WGS) entry which is preliminary data.</text>
</comment>
<keyword evidence="2 3" id="KW-0687">Ribonucleoprotein</keyword>
<evidence type="ECO:0000256" key="3">
    <source>
        <dbReference type="HAMAP-Rule" id="MF_00385"/>
    </source>
</evidence>
<dbReference type="InterPro" id="IPR023803">
    <property type="entry name" value="Ribosomal_bS16_dom_sf"/>
</dbReference>
<dbReference type="Gene3D" id="3.30.1320.10">
    <property type="match status" value="1"/>
</dbReference>
<evidence type="ECO:0000313" key="5">
    <source>
        <dbReference type="Proteomes" id="UP000838672"/>
    </source>
</evidence>
<sequence>MVTIRLARHGSKKRPFYQIVVADARNKSTGRFIEKVGFFNPIATESEEALRVDLDRVNHWVGQGASLSDRVATLVKTASKAA</sequence>
<keyword evidence="1 3" id="KW-0689">Ribosomal protein</keyword>
<dbReference type="InterPro" id="IPR000307">
    <property type="entry name" value="Ribosomal_bS16"/>
</dbReference>
<comment type="similarity">
    <text evidence="3">Belongs to the bacterial ribosomal protein bS16 family.</text>
</comment>
<dbReference type="SUPFAM" id="SSF54565">
    <property type="entry name" value="Ribosomal protein S16"/>
    <property type="match status" value="1"/>
</dbReference>
<organism evidence="4 5">
    <name type="scientific">Vibrio stylophorae</name>
    <dbReference type="NCBI Taxonomy" id="659351"/>
    <lineage>
        <taxon>Bacteria</taxon>
        <taxon>Pseudomonadati</taxon>
        <taxon>Pseudomonadota</taxon>
        <taxon>Gammaproteobacteria</taxon>
        <taxon>Vibrionales</taxon>
        <taxon>Vibrionaceae</taxon>
        <taxon>Vibrio</taxon>
    </lineage>
</organism>
<name>A0ABN8DRZ6_9VIBR</name>
<reference evidence="4" key="1">
    <citation type="submission" date="2021-11" db="EMBL/GenBank/DDBJ databases">
        <authorList>
            <person name="Rodrigo-Torres L."/>
            <person name="Arahal R. D."/>
            <person name="Lucena T."/>
        </authorList>
    </citation>
    <scope>NUCLEOTIDE SEQUENCE</scope>
    <source>
        <strain evidence="4">CECT 7929</strain>
    </source>
</reference>
<dbReference type="PANTHER" id="PTHR12919">
    <property type="entry name" value="30S RIBOSOMAL PROTEIN S16"/>
    <property type="match status" value="1"/>
</dbReference>
<protein>
    <recommendedName>
        <fullName evidence="3">Small ribosomal subunit protein bS16</fullName>
    </recommendedName>
</protein>
<dbReference type="HAMAP" id="MF_00385">
    <property type="entry name" value="Ribosomal_bS16"/>
    <property type="match status" value="1"/>
</dbReference>
<proteinExistence type="inferred from homology"/>
<dbReference type="GO" id="GO:0005840">
    <property type="term" value="C:ribosome"/>
    <property type="evidence" value="ECO:0007669"/>
    <property type="project" value="UniProtKB-KW"/>
</dbReference>
<dbReference type="EMBL" id="CAKLDI010000001">
    <property type="protein sequence ID" value="CAH0532792.1"/>
    <property type="molecule type" value="Genomic_DNA"/>
</dbReference>
<evidence type="ECO:0000313" key="4">
    <source>
        <dbReference type="EMBL" id="CAH0532792.1"/>
    </source>
</evidence>
<dbReference type="RefSeq" id="WP_237464829.1">
    <property type="nucleotide sequence ID" value="NZ_CAKLDI010000001.1"/>
</dbReference>
<dbReference type="NCBIfam" id="TIGR00002">
    <property type="entry name" value="S16"/>
    <property type="match status" value="1"/>
</dbReference>